<dbReference type="PROSITE" id="PS50071">
    <property type="entry name" value="HOMEOBOX_2"/>
    <property type="match status" value="1"/>
</dbReference>
<protein>
    <submittedName>
        <fullName evidence="13">Sequence-specific DNA binding</fullName>
    </submittedName>
</protein>
<keyword evidence="6" id="KW-0804">Transcription</keyword>
<feature type="DNA-binding region" description="Homeobox" evidence="9">
    <location>
        <begin position="98"/>
        <end position="150"/>
    </location>
</feature>
<evidence type="ECO:0000256" key="2">
    <source>
        <dbReference type="ARBA" id="ARBA00022473"/>
    </source>
</evidence>
<evidence type="ECO:0000259" key="12">
    <source>
        <dbReference type="PROSITE" id="PS50071"/>
    </source>
</evidence>
<feature type="region of interest" description="Disordered" evidence="11">
    <location>
        <begin position="301"/>
        <end position="335"/>
    </location>
</feature>
<feature type="compositionally biased region" description="Polar residues" evidence="11">
    <location>
        <begin position="319"/>
        <end position="335"/>
    </location>
</feature>
<sequence>MKVHQLTLGLWEQLPSSPSTSSSLSSSSTNHHKRLRPLAPKLSSSAVVSTTTMAEIISLKSFNSPLTTKFASRNVDASLMQLQLQSGGTRWNPMPEQIKLLEALYQGGMRTPNPVQIERITAELGKYGRIEGKNVFYWFQNHKARERQKQKRSALLALAASSASLPNLLKGEEMKELHDGSCKRKCRSWGSLEPDVEDSGPGDRTLELFPLHPEWKQGSFYLGVSDTSARNARLRRALRRVSAPVLSMTRRSCWRSSFLCFMPINKKRLDRMINRHRELSVRTRIHRRNCSSGGLRHRHTLLLGRPGSSVPVRDGGSAAGSTRIDQPGPTTSIAS</sequence>
<evidence type="ECO:0000313" key="14">
    <source>
        <dbReference type="Proteomes" id="UP001055439"/>
    </source>
</evidence>
<dbReference type="GO" id="GO:0003700">
    <property type="term" value="F:DNA-binding transcription factor activity"/>
    <property type="evidence" value="ECO:0007669"/>
    <property type="project" value="InterPro"/>
</dbReference>
<proteinExistence type="inferred from homology"/>
<feature type="domain" description="Homeobox" evidence="12">
    <location>
        <begin position="96"/>
        <end position="149"/>
    </location>
</feature>
<gene>
    <name evidence="13" type="ORF">MUK42_25609</name>
</gene>
<name>A0A9E7HM65_9LILI</name>
<dbReference type="EMBL" id="CP097510">
    <property type="protein sequence ID" value="URE36315.1"/>
    <property type="molecule type" value="Genomic_DNA"/>
</dbReference>
<evidence type="ECO:0000256" key="8">
    <source>
        <dbReference type="ARBA" id="ARBA00024040"/>
    </source>
</evidence>
<dbReference type="SUPFAM" id="SSF46689">
    <property type="entry name" value="Homeodomain-like"/>
    <property type="match status" value="1"/>
</dbReference>
<dbReference type="OrthoDB" id="768142at2759"/>
<dbReference type="AlphaFoldDB" id="A0A9E7HM65"/>
<keyword evidence="14" id="KW-1185">Reference proteome</keyword>
<keyword evidence="5 9" id="KW-0371">Homeobox</keyword>
<evidence type="ECO:0000256" key="6">
    <source>
        <dbReference type="ARBA" id="ARBA00023163"/>
    </source>
</evidence>
<reference evidence="13" key="1">
    <citation type="submission" date="2022-05" db="EMBL/GenBank/DDBJ databases">
        <title>The Musa troglodytarum L. genome provides insights into the mechanism of non-climacteric behaviour and enrichment of carotenoids.</title>
        <authorList>
            <person name="Wang J."/>
        </authorList>
    </citation>
    <scope>NUCLEOTIDE SEQUENCE</scope>
    <source>
        <tissue evidence="13">Leaf</tissue>
    </source>
</reference>
<evidence type="ECO:0000313" key="13">
    <source>
        <dbReference type="EMBL" id="URE36315.1"/>
    </source>
</evidence>
<dbReference type="PANTHER" id="PTHR47716">
    <property type="entry name" value="WUSCHEL-RELATED HOMEOBOX 4"/>
    <property type="match status" value="1"/>
</dbReference>
<dbReference type="Pfam" id="PF00046">
    <property type="entry name" value="Homeodomain"/>
    <property type="match status" value="1"/>
</dbReference>
<dbReference type="FunFam" id="1.10.10.60:FF:000146">
    <property type="entry name" value="WUSCHEL-related homeobox 4"/>
    <property type="match status" value="1"/>
</dbReference>
<evidence type="ECO:0000256" key="9">
    <source>
        <dbReference type="PROSITE-ProRule" id="PRU00108"/>
    </source>
</evidence>
<evidence type="ECO:0000256" key="7">
    <source>
        <dbReference type="ARBA" id="ARBA00023242"/>
    </source>
</evidence>
<evidence type="ECO:0000256" key="3">
    <source>
        <dbReference type="ARBA" id="ARBA00023015"/>
    </source>
</evidence>
<dbReference type="GO" id="GO:0003677">
    <property type="term" value="F:DNA binding"/>
    <property type="evidence" value="ECO:0007669"/>
    <property type="project" value="UniProtKB-UniRule"/>
</dbReference>
<organism evidence="13 14">
    <name type="scientific">Musa troglodytarum</name>
    <name type="common">fe'i banana</name>
    <dbReference type="NCBI Taxonomy" id="320322"/>
    <lineage>
        <taxon>Eukaryota</taxon>
        <taxon>Viridiplantae</taxon>
        <taxon>Streptophyta</taxon>
        <taxon>Embryophyta</taxon>
        <taxon>Tracheophyta</taxon>
        <taxon>Spermatophyta</taxon>
        <taxon>Magnoliopsida</taxon>
        <taxon>Liliopsida</taxon>
        <taxon>Zingiberales</taxon>
        <taxon>Musaceae</taxon>
        <taxon>Musa</taxon>
    </lineage>
</organism>
<dbReference type="GO" id="GO:0010067">
    <property type="term" value="P:procambium histogenesis"/>
    <property type="evidence" value="ECO:0007669"/>
    <property type="project" value="InterPro"/>
</dbReference>
<dbReference type="InterPro" id="IPR001356">
    <property type="entry name" value="HD"/>
</dbReference>
<dbReference type="Proteomes" id="UP001055439">
    <property type="component" value="Chromosome 8"/>
</dbReference>
<feature type="compositionally biased region" description="Low complexity" evidence="11">
    <location>
        <begin position="14"/>
        <end position="29"/>
    </location>
</feature>
<dbReference type="CDD" id="cd00086">
    <property type="entry name" value="homeodomain"/>
    <property type="match status" value="1"/>
</dbReference>
<keyword evidence="7 9" id="KW-0539">Nucleus</keyword>
<dbReference type="SMART" id="SM00389">
    <property type="entry name" value="HOX"/>
    <property type="match status" value="1"/>
</dbReference>
<comment type="subcellular location">
    <subcellularLocation>
        <location evidence="1 9 10">Nucleus</location>
    </subcellularLocation>
</comment>
<dbReference type="InterPro" id="IPR044186">
    <property type="entry name" value="WOX4"/>
</dbReference>
<evidence type="ECO:0000256" key="4">
    <source>
        <dbReference type="ARBA" id="ARBA00023125"/>
    </source>
</evidence>
<evidence type="ECO:0000256" key="1">
    <source>
        <dbReference type="ARBA" id="ARBA00004123"/>
    </source>
</evidence>
<dbReference type="Gene3D" id="1.10.10.60">
    <property type="entry name" value="Homeodomain-like"/>
    <property type="match status" value="1"/>
</dbReference>
<dbReference type="GO" id="GO:0051301">
    <property type="term" value="P:cell division"/>
    <property type="evidence" value="ECO:0007669"/>
    <property type="project" value="InterPro"/>
</dbReference>
<keyword evidence="2" id="KW-0217">Developmental protein</keyword>
<comment type="similarity">
    <text evidence="8">Belongs to the WUS homeobox family.</text>
</comment>
<evidence type="ECO:0000256" key="5">
    <source>
        <dbReference type="ARBA" id="ARBA00023155"/>
    </source>
</evidence>
<keyword evidence="3" id="KW-0805">Transcription regulation</keyword>
<keyword evidence="4 9" id="KW-0238">DNA-binding</keyword>
<dbReference type="GO" id="GO:0010087">
    <property type="term" value="P:phloem or xylem histogenesis"/>
    <property type="evidence" value="ECO:0007669"/>
    <property type="project" value="InterPro"/>
</dbReference>
<accession>A0A9E7HM65</accession>
<feature type="region of interest" description="Disordered" evidence="11">
    <location>
        <begin position="14"/>
        <end position="37"/>
    </location>
</feature>
<dbReference type="PANTHER" id="PTHR47716:SF1">
    <property type="entry name" value="WUSCHEL-RELATED HOMEOBOX 4"/>
    <property type="match status" value="1"/>
</dbReference>
<dbReference type="InterPro" id="IPR009057">
    <property type="entry name" value="Homeodomain-like_sf"/>
</dbReference>
<dbReference type="GO" id="GO:0005634">
    <property type="term" value="C:nucleus"/>
    <property type="evidence" value="ECO:0007669"/>
    <property type="project" value="UniProtKB-SubCell"/>
</dbReference>
<evidence type="ECO:0000256" key="11">
    <source>
        <dbReference type="SAM" id="MobiDB-lite"/>
    </source>
</evidence>
<evidence type="ECO:0000256" key="10">
    <source>
        <dbReference type="RuleBase" id="RU000682"/>
    </source>
</evidence>